<evidence type="ECO:0000313" key="2">
    <source>
        <dbReference type="EMBL" id="RXJ74809.1"/>
    </source>
</evidence>
<reference evidence="2 3" key="1">
    <citation type="submission" date="2017-10" db="EMBL/GenBank/DDBJ databases">
        <title>Nyctiphanis sp. nov., isolated from the stomach of the euphausiid Nyctiphanes simplex (Hansen, 1911) in the Gulf of California.</title>
        <authorList>
            <person name="Gomez-Gil B."/>
            <person name="Aguilar-Mendez M."/>
            <person name="Lopez-Cortes A."/>
            <person name="Gomez-Gutierrez J."/>
            <person name="Roque A."/>
            <person name="Lang E."/>
            <person name="Gonzalez-Castillo A."/>
        </authorList>
    </citation>
    <scope>NUCLEOTIDE SEQUENCE [LARGE SCALE GENOMIC DNA]</scope>
    <source>
        <strain evidence="2 3">CAIM 600</strain>
    </source>
</reference>
<organism evidence="2 3">
    <name type="scientific">Veronia nyctiphanis</name>
    <dbReference type="NCBI Taxonomy" id="1278244"/>
    <lineage>
        <taxon>Bacteria</taxon>
        <taxon>Pseudomonadati</taxon>
        <taxon>Pseudomonadota</taxon>
        <taxon>Gammaproteobacteria</taxon>
        <taxon>Vibrionales</taxon>
        <taxon>Vibrionaceae</taxon>
        <taxon>Veronia</taxon>
    </lineage>
</organism>
<dbReference type="EMBL" id="PEIB01000001">
    <property type="protein sequence ID" value="RXJ74809.1"/>
    <property type="molecule type" value="Genomic_DNA"/>
</dbReference>
<evidence type="ECO:0000313" key="3">
    <source>
        <dbReference type="Proteomes" id="UP000290287"/>
    </source>
</evidence>
<sequence>MILQNLIRSPYQKINHIERDGRTGGQQEEEKDKNTDNHHLSFENAENDDFDSCSISETKGKLDIFV</sequence>
<name>A0A4Q0Z064_9GAMM</name>
<gene>
    <name evidence="2" type="ORF">CS022_00880</name>
</gene>
<accession>A0A4Q0Z064</accession>
<feature type="compositionally biased region" description="Basic and acidic residues" evidence="1">
    <location>
        <begin position="15"/>
        <end position="41"/>
    </location>
</feature>
<keyword evidence="3" id="KW-1185">Reference proteome</keyword>
<dbReference type="AlphaFoldDB" id="A0A4Q0Z064"/>
<feature type="region of interest" description="Disordered" evidence="1">
    <location>
        <begin position="14"/>
        <end position="47"/>
    </location>
</feature>
<protein>
    <submittedName>
        <fullName evidence="2">Uncharacterized protein</fullName>
    </submittedName>
</protein>
<dbReference type="Proteomes" id="UP000290287">
    <property type="component" value="Unassembled WGS sequence"/>
</dbReference>
<comment type="caution">
    <text evidence="2">The sequence shown here is derived from an EMBL/GenBank/DDBJ whole genome shotgun (WGS) entry which is preliminary data.</text>
</comment>
<proteinExistence type="predicted"/>
<evidence type="ECO:0000256" key="1">
    <source>
        <dbReference type="SAM" id="MobiDB-lite"/>
    </source>
</evidence>